<proteinExistence type="predicted"/>
<protein>
    <recommendedName>
        <fullName evidence="4">SCP domain-containing protein</fullName>
    </recommendedName>
</protein>
<dbReference type="AlphaFoldDB" id="A0A0G4G0E2"/>
<dbReference type="EMBL" id="CDMZ01000761">
    <property type="protein sequence ID" value="CEM20998.1"/>
    <property type="molecule type" value="Genomic_DNA"/>
</dbReference>
<accession>A0A0G4G0E2</accession>
<evidence type="ECO:0008006" key="4">
    <source>
        <dbReference type="Google" id="ProtNLM"/>
    </source>
</evidence>
<evidence type="ECO:0000313" key="3">
    <source>
        <dbReference type="EMBL" id="CEM20998.1"/>
    </source>
</evidence>
<reference evidence="3" key="1">
    <citation type="submission" date="2014-11" db="EMBL/GenBank/DDBJ databases">
        <authorList>
            <person name="Otto D Thomas"/>
            <person name="Naeem Raeece"/>
        </authorList>
    </citation>
    <scope>NUCLEOTIDE SEQUENCE</scope>
</reference>
<feature type="chain" id="PRO_5005189803" description="SCP domain-containing protein" evidence="2">
    <location>
        <begin position="19"/>
        <end position="396"/>
    </location>
</feature>
<feature type="signal peptide" evidence="2">
    <location>
        <begin position="1"/>
        <end position="18"/>
    </location>
</feature>
<evidence type="ECO:0000256" key="2">
    <source>
        <dbReference type="SAM" id="SignalP"/>
    </source>
</evidence>
<keyword evidence="2" id="KW-0732">Signal</keyword>
<sequence>MRVLGVFLAFACVSGVSSLRLSKEREGEGDRMTTKQSVTFGSMQCDAAHVNRMHACYTQAQEDLKRRQRSPAVFEFFLRLAHLALMTNKQGVQGAGEKIKAQGGKVDGIPSNLAAAWGIGTYCGAEAIPENLVVQNVDGILTMVGVPQAGFKSPEKAATWSNCWGAITMMVNFGHDPILQFLQQYGHSCTNSVGPANSDEDSVGAMPMEMEEDYDIGDDYQTDEDDVYEEEPEEEPEGPDDPDDEDYVPPGSAKKTAAGKKGPSGPTVTTGSDQYFQMMANDPRRAQTPDGLIDPTACTRKCPKTKSACGDSCFKTGRECPADKGPSVKTDTPEYWQKVTEDPRMSGGNIGKALCKPLCGARGGKQYACGDKCLPPNKNCPLATFFGSACNKQSTV</sequence>
<feature type="region of interest" description="Disordered" evidence="1">
    <location>
        <begin position="218"/>
        <end position="272"/>
    </location>
</feature>
<feature type="compositionally biased region" description="Acidic residues" evidence="1">
    <location>
        <begin position="218"/>
        <end position="247"/>
    </location>
</feature>
<evidence type="ECO:0000256" key="1">
    <source>
        <dbReference type="SAM" id="MobiDB-lite"/>
    </source>
</evidence>
<dbReference type="VEuPathDB" id="CryptoDB:Cvel_3968"/>
<feature type="compositionally biased region" description="Low complexity" evidence="1">
    <location>
        <begin position="248"/>
        <end position="266"/>
    </location>
</feature>
<name>A0A0G4G0E2_9ALVE</name>
<gene>
    <name evidence="3" type="ORF">Cvel_3968</name>
</gene>
<organism evidence="3">
    <name type="scientific">Chromera velia CCMP2878</name>
    <dbReference type="NCBI Taxonomy" id="1169474"/>
    <lineage>
        <taxon>Eukaryota</taxon>
        <taxon>Sar</taxon>
        <taxon>Alveolata</taxon>
        <taxon>Colpodellida</taxon>
        <taxon>Chromeraceae</taxon>
        <taxon>Chromera</taxon>
    </lineage>
</organism>